<keyword evidence="12" id="KW-1185">Reference proteome</keyword>
<comment type="subcellular location">
    <subcellularLocation>
        <location evidence="1">Cell membrane</location>
        <topology evidence="1">Multi-pass membrane protein</topology>
    </subcellularLocation>
</comment>
<dbReference type="InterPro" id="IPR036259">
    <property type="entry name" value="MFS_trans_sf"/>
</dbReference>
<dbReference type="GO" id="GO:0005886">
    <property type="term" value="C:plasma membrane"/>
    <property type="evidence" value="ECO:0007669"/>
    <property type="project" value="UniProtKB-SubCell"/>
</dbReference>
<evidence type="ECO:0000256" key="2">
    <source>
        <dbReference type="ARBA" id="ARBA00022448"/>
    </source>
</evidence>
<reference evidence="11" key="1">
    <citation type="submission" date="2022-05" db="EMBL/GenBank/DDBJ databases">
        <authorList>
            <person name="Pankratov T."/>
        </authorList>
    </citation>
    <scope>NUCLEOTIDE SEQUENCE</scope>
    <source>
        <strain evidence="11">BP6-180914</strain>
    </source>
</reference>
<organism evidence="11 12">
    <name type="scientific">Lichenifustis flavocetrariae</name>
    <dbReference type="NCBI Taxonomy" id="2949735"/>
    <lineage>
        <taxon>Bacteria</taxon>
        <taxon>Pseudomonadati</taxon>
        <taxon>Pseudomonadota</taxon>
        <taxon>Alphaproteobacteria</taxon>
        <taxon>Hyphomicrobiales</taxon>
        <taxon>Lichenihabitantaceae</taxon>
        <taxon>Lichenifustis</taxon>
    </lineage>
</organism>
<feature type="transmembrane region" description="Helical" evidence="9">
    <location>
        <begin position="351"/>
        <end position="377"/>
    </location>
</feature>
<keyword evidence="4 9" id="KW-0812">Transmembrane</keyword>
<evidence type="ECO:0000256" key="3">
    <source>
        <dbReference type="ARBA" id="ARBA00022475"/>
    </source>
</evidence>
<dbReference type="Pfam" id="PF07690">
    <property type="entry name" value="MFS_1"/>
    <property type="match status" value="1"/>
</dbReference>
<dbReference type="InterPro" id="IPR011701">
    <property type="entry name" value="MFS"/>
</dbReference>
<dbReference type="PROSITE" id="PS50850">
    <property type="entry name" value="MFS"/>
    <property type="match status" value="1"/>
</dbReference>
<sequence length="389" mass="40507">MFWIGRTLSSLAFQMSAVALGWLVYARTGSAASLGLVGLFQFAPMVVLTFLVGHVADRYDRRLIVSICQAVEGLTVLTLTLGIVGGWLGTPGIYAAVVVFGGARAFEQPTNAALLPGVVPAELLSRAVAVSSTAVQTAAIIGPALGGLLYAVGPSVPFACATVCFFLASLCVRAIRLERTPPRKEPATLASVFSGLHFIWQRPVVLGTISLDLVAVLLGGATALLPIYAKDILHTGPWGLGLLRLSPALGALAMGTALSMVPLERRVGLKMFAAVFIFGLATLVFAYSTNIAVSMVALAVLGASDNISVVIRTSLVQLLTPEAMLGRVSAVNSLFIGTSNQLGEFESGMTAALFGTVPAAALGGFGTLAVVVVWMMLFPALRRADRFEG</sequence>
<evidence type="ECO:0000256" key="9">
    <source>
        <dbReference type="SAM" id="Phobius"/>
    </source>
</evidence>
<dbReference type="AlphaFoldDB" id="A0AA41YSV1"/>
<evidence type="ECO:0000256" key="7">
    <source>
        <dbReference type="ARBA" id="ARBA00038075"/>
    </source>
</evidence>
<dbReference type="PANTHER" id="PTHR23513:SF9">
    <property type="entry name" value="ENTEROBACTIN EXPORTER ENTS"/>
    <property type="match status" value="1"/>
</dbReference>
<evidence type="ECO:0000259" key="10">
    <source>
        <dbReference type="PROSITE" id="PS50850"/>
    </source>
</evidence>
<evidence type="ECO:0000256" key="8">
    <source>
        <dbReference type="ARBA" id="ARBA00040914"/>
    </source>
</evidence>
<dbReference type="CDD" id="cd06173">
    <property type="entry name" value="MFS_MefA_like"/>
    <property type="match status" value="1"/>
</dbReference>
<feature type="transmembrane region" description="Helical" evidence="9">
    <location>
        <begin position="36"/>
        <end position="56"/>
    </location>
</feature>
<gene>
    <name evidence="11" type="ORF">M8523_08010</name>
</gene>
<keyword evidence="6 9" id="KW-0472">Membrane</keyword>
<dbReference type="SUPFAM" id="SSF103473">
    <property type="entry name" value="MFS general substrate transporter"/>
    <property type="match status" value="1"/>
</dbReference>
<feature type="transmembrane region" description="Helical" evidence="9">
    <location>
        <begin position="241"/>
        <end position="261"/>
    </location>
</feature>
<dbReference type="Proteomes" id="UP001165667">
    <property type="component" value="Unassembled WGS sequence"/>
</dbReference>
<keyword evidence="5 9" id="KW-1133">Transmembrane helix</keyword>
<evidence type="ECO:0000313" key="11">
    <source>
        <dbReference type="EMBL" id="MCW6507964.1"/>
    </source>
</evidence>
<proteinExistence type="inferred from homology"/>
<dbReference type="InterPro" id="IPR020846">
    <property type="entry name" value="MFS_dom"/>
</dbReference>
<feature type="transmembrane region" description="Helical" evidence="9">
    <location>
        <begin position="204"/>
        <end position="229"/>
    </location>
</feature>
<dbReference type="Gene3D" id="1.20.1250.20">
    <property type="entry name" value="MFS general substrate transporter like domains"/>
    <property type="match status" value="1"/>
</dbReference>
<evidence type="ECO:0000313" key="12">
    <source>
        <dbReference type="Proteomes" id="UP001165667"/>
    </source>
</evidence>
<protein>
    <recommendedName>
        <fullName evidence="8">Multidrug efflux pump Tap</fullName>
    </recommendedName>
</protein>
<feature type="transmembrane region" description="Helical" evidence="9">
    <location>
        <begin position="273"/>
        <end position="301"/>
    </location>
</feature>
<dbReference type="GO" id="GO:0022857">
    <property type="term" value="F:transmembrane transporter activity"/>
    <property type="evidence" value="ECO:0007669"/>
    <property type="project" value="InterPro"/>
</dbReference>
<dbReference type="EMBL" id="JAMOIM010000004">
    <property type="protein sequence ID" value="MCW6507964.1"/>
    <property type="molecule type" value="Genomic_DNA"/>
</dbReference>
<evidence type="ECO:0000256" key="5">
    <source>
        <dbReference type="ARBA" id="ARBA00022989"/>
    </source>
</evidence>
<feature type="transmembrane region" description="Helical" evidence="9">
    <location>
        <begin position="156"/>
        <end position="175"/>
    </location>
</feature>
<evidence type="ECO:0000256" key="1">
    <source>
        <dbReference type="ARBA" id="ARBA00004651"/>
    </source>
</evidence>
<name>A0AA41YSV1_9HYPH</name>
<dbReference type="PANTHER" id="PTHR23513">
    <property type="entry name" value="INTEGRAL MEMBRANE EFFLUX PROTEIN-RELATED"/>
    <property type="match status" value="1"/>
</dbReference>
<evidence type="ECO:0000256" key="6">
    <source>
        <dbReference type="ARBA" id="ARBA00023136"/>
    </source>
</evidence>
<accession>A0AA41YSV1</accession>
<comment type="caution">
    <text evidence="11">The sequence shown here is derived from an EMBL/GenBank/DDBJ whole genome shotgun (WGS) entry which is preliminary data.</text>
</comment>
<evidence type="ECO:0000256" key="4">
    <source>
        <dbReference type="ARBA" id="ARBA00022692"/>
    </source>
</evidence>
<keyword evidence="2" id="KW-0813">Transport</keyword>
<feature type="domain" description="Major facilitator superfamily (MFS) profile" evidence="10">
    <location>
        <begin position="1"/>
        <end position="382"/>
    </location>
</feature>
<comment type="similarity">
    <text evidence="7">Belongs to the major facilitator superfamily. Drug:H(+) antiporter-3 (DHA3) (TC 2.A.1.21) family.</text>
</comment>
<feature type="transmembrane region" description="Helical" evidence="9">
    <location>
        <begin position="87"/>
        <end position="106"/>
    </location>
</feature>
<keyword evidence="3" id="KW-1003">Cell membrane</keyword>